<dbReference type="AlphaFoldDB" id="A0A6J5YFE6"/>
<feature type="region of interest" description="Disordered" evidence="1">
    <location>
        <begin position="62"/>
        <end position="88"/>
    </location>
</feature>
<dbReference type="EMBL" id="CAEMXZ010000113">
    <property type="protein sequence ID" value="CAB4324195.1"/>
    <property type="molecule type" value="Genomic_DNA"/>
</dbReference>
<organism evidence="2">
    <name type="scientific">freshwater metagenome</name>
    <dbReference type="NCBI Taxonomy" id="449393"/>
    <lineage>
        <taxon>unclassified sequences</taxon>
        <taxon>metagenomes</taxon>
        <taxon>ecological metagenomes</taxon>
    </lineage>
</organism>
<protein>
    <submittedName>
        <fullName evidence="2">Unannotated protein</fullName>
    </submittedName>
</protein>
<reference evidence="2" key="1">
    <citation type="submission" date="2020-05" db="EMBL/GenBank/DDBJ databases">
        <authorList>
            <person name="Chiriac C."/>
            <person name="Salcher M."/>
            <person name="Ghai R."/>
            <person name="Kavagutti S V."/>
        </authorList>
    </citation>
    <scope>NUCLEOTIDE SEQUENCE</scope>
</reference>
<name>A0A6J5YFE6_9ZZZZ</name>
<accession>A0A6J5YFE6</accession>
<gene>
    <name evidence="2" type="ORF">UFOPK1392_01960</name>
</gene>
<sequence length="88" mass="9088">MTHGDAVVNGDRVELLGHAASRSDFAGHELAEILEMHMSGHELGERVGDGDDRLVEIVVGHSRGSPERPGSGHVASMGGGAGAIRGHD</sequence>
<proteinExistence type="predicted"/>
<feature type="compositionally biased region" description="Gly residues" evidence="1">
    <location>
        <begin position="77"/>
        <end position="88"/>
    </location>
</feature>
<evidence type="ECO:0000313" key="2">
    <source>
        <dbReference type="EMBL" id="CAB4324195.1"/>
    </source>
</evidence>
<evidence type="ECO:0000256" key="1">
    <source>
        <dbReference type="SAM" id="MobiDB-lite"/>
    </source>
</evidence>